<dbReference type="NCBIfam" id="NF045728">
    <property type="entry name" value="glycosyl_F510_1955"/>
    <property type="match status" value="1"/>
</dbReference>
<evidence type="ECO:0000313" key="3">
    <source>
        <dbReference type="Proteomes" id="UP001218170"/>
    </source>
</evidence>
<gene>
    <name evidence="2" type="ORF">PUW80_14440</name>
</gene>
<protein>
    <submittedName>
        <fullName evidence="2">Sialidase family protein</fullName>
    </submittedName>
</protein>
<dbReference type="SUPFAM" id="SSF110296">
    <property type="entry name" value="Oligoxyloglucan reducing end-specific cellobiohydrolase"/>
    <property type="match status" value="1"/>
</dbReference>
<dbReference type="CDD" id="cd15482">
    <property type="entry name" value="Sialidase_non-viral"/>
    <property type="match status" value="1"/>
</dbReference>
<dbReference type="Proteomes" id="UP001218170">
    <property type="component" value="Unassembled WGS sequence"/>
</dbReference>
<evidence type="ECO:0000256" key="1">
    <source>
        <dbReference type="SAM" id="SignalP"/>
    </source>
</evidence>
<feature type="chain" id="PRO_5046980632" evidence="1">
    <location>
        <begin position="26"/>
        <end position="278"/>
    </location>
</feature>
<keyword evidence="3" id="KW-1185">Reference proteome</keyword>
<dbReference type="PROSITE" id="PS51257">
    <property type="entry name" value="PROKAR_LIPOPROTEIN"/>
    <property type="match status" value="1"/>
</dbReference>
<proteinExistence type="predicted"/>
<reference evidence="2 3" key="1">
    <citation type="submission" date="2023-02" db="EMBL/GenBank/DDBJ databases">
        <title>Study of novel species of the Microbacterium genus.</title>
        <authorList>
            <person name="Arroyo-Herrera I."/>
            <person name="Roman-Ponce B."/>
            <person name="Vasquez-Murrieta M.S."/>
        </authorList>
    </citation>
    <scope>NUCLEOTIDE SEQUENCE [LARGE SCALE GENOMIC DNA]</scope>
    <source>
        <strain evidence="2 3">NE1TT3</strain>
    </source>
</reference>
<name>A0ABT5SL37_9MICO</name>
<accession>A0ABT5SL37</accession>
<dbReference type="InterPro" id="IPR015943">
    <property type="entry name" value="WD40/YVTN_repeat-like_dom_sf"/>
</dbReference>
<dbReference type="Gene3D" id="2.130.10.10">
    <property type="entry name" value="YVTN repeat-like/Quinoprotein amine dehydrogenase"/>
    <property type="match status" value="1"/>
</dbReference>
<comment type="caution">
    <text evidence="2">The sequence shown here is derived from an EMBL/GenBank/DDBJ whole genome shotgun (WGS) entry which is preliminary data.</text>
</comment>
<sequence length="278" mass="28077">MRIHLRATASLVALTSLLLTGCAAAEPPSTGSDHADTALSHVHAIVPAPDDDGFLLGTHEGLYAATADGQLGSRVGSYGFDAMGLTAVDDTLIASGHPGRGTPGELGEGNLGIIRSSDGGTTWEPVAFTGEKDFHVLTAAPDGTLYGQETGSAQMLASSDLGASWSPTGATLLAFALVVDATGRIIATTPDGPQVSTDRGATFGPLPDSPTVSLIAVSPDGQQLIGVGSKGSLWSSTTRDPSWRNIGTAHGSTQAMAVTDAGDILIVDDSGLSLLPFT</sequence>
<evidence type="ECO:0000313" key="2">
    <source>
        <dbReference type="EMBL" id="MDD7963550.1"/>
    </source>
</evidence>
<dbReference type="RefSeq" id="WP_274179333.1">
    <property type="nucleotide sequence ID" value="NZ_JAQZCG020000020.1"/>
</dbReference>
<keyword evidence="1" id="KW-0732">Signal</keyword>
<feature type="signal peptide" evidence="1">
    <location>
        <begin position="1"/>
        <end position="25"/>
    </location>
</feature>
<dbReference type="EMBL" id="JAQZCI010000006">
    <property type="protein sequence ID" value="MDD7963550.1"/>
    <property type="molecule type" value="Genomic_DNA"/>
</dbReference>
<organism evidence="2 3">
    <name type="scientific">Microbacterium thalli</name>
    <dbReference type="NCBI Taxonomy" id="3027921"/>
    <lineage>
        <taxon>Bacteria</taxon>
        <taxon>Bacillati</taxon>
        <taxon>Actinomycetota</taxon>
        <taxon>Actinomycetes</taxon>
        <taxon>Micrococcales</taxon>
        <taxon>Microbacteriaceae</taxon>
        <taxon>Microbacterium</taxon>
    </lineage>
</organism>
<dbReference type="InterPro" id="IPR054817">
    <property type="entry name" value="Glycosyl_F510_1955-like"/>
</dbReference>